<feature type="domain" description="Apple" evidence="12">
    <location>
        <begin position="85"/>
        <end position="169"/>
    </location>
</feature>
<evidence type="ECO:0000256" key="4">
    <source>
        <dbReference type="ARBA" id="ARBA00022989"/>
    </source>
</evidence>
<keyword evidence="3 11" id="KW-0732">Signal</keyword>
<protein>
    <submittedName>
        <fullName evidence="14">Low-density lipoprotein receptor-related protein 11</fullName>
    </submittedName>
</protein>
<evidence type="ECO:0000313" key="15">
    <source>
        <dbReference type="Proteomes" id="UP000735302"/>
    </source>
</evidence>
<keyword evidence="7" id="KW-0325">Glycoprotein</keyword>
<organism evidence="14 15">
    <name type="scientific">Plakobranchus ocellatus</name>
    <dbReference type="NCBI Taxonomy" id="259542"/>
    <lineage>
        <taxon>Eukaryota</taxon>
        <taxon>Metazoa</taxon>
        <taxon>Spiralia</taxon>
        <taxon>Lophotrochozoa</taxon>
        <taxon>Mollusca</taxon>
        <taxon>Gastropoda</taxon>
        <taxon>Heterobranchia</taxon>
        <taxon>Euthyneura</taxon>
        <taxon>Panpulmonata</taxon>
        <taxon>Sacoglossa</taxon>
        <taxon>Placobranchoidea</taxon>
        <taxon>Plakobranchidae</taxon>
        <taxon>Plakobranchus</taxon>
    </lineage>
</organism>
<feature type="chain" id="PRO_5043461493" evidence="11">
    <location>
        <begin position="17"/>
        <end position="1077"/>
    </location>
</feature>
<keyword evidence="2 10" id="KW-0812">Transmembrane</keyword>
<dbReference type="SMART" id="SM00192">
    <property type="entry name" value="LDLa"/>
    <property type="match status" value="1"/>
</dbReference>
<feature type="compositionally biased region" description="Polar residues" evidence="9">
    <location>
        <begin position="505"/>
        <end position="562"/>
    </location>
</feature>
<keyword evidence="14" id="KW-0449">Lipoprotein</keyword>
<comment type="subcellular location">
    <subcellularLocation>
        <location evidence="1">Membrane</location>
        <topology evidence="1">Single-pass type I membrane protein</topology>
    </subcellularLocation>
</comment>
<dbReference type="InterPro" id="IPR006149">
    <property type="entry name" value="EB_dom"/>
</dbReference>
<dbReference type="InterPro" id="IPR036055">
    <property type="entry name" value="LDL_receptor-like_sf"/>
</dbReference>
<dbReference type="PANTHER" id="PTHR46876">
    <property type="entry name" value="LOW-DENSITY LIPOPROTEIN RECEPTOR-RELATED PROTEIN 11"/>
    <property type="match status" value="1"/>
</dbReference>
<dbReference type="PROSITE" id="PS50986">
    <property type="entry name" value="MANSC"/>
    <property type="match status" value="1"/>
</dbReference>
<feature type="compositionally biased region" description="Low complexity" evidence="9">
    <location>
        <begin position="366"/>
        <end position="382"/>
    </location>
</feature>
<dbReference type="EMBL" id="BLXT01008440">
    <property type="protein sequence ID" value="GFO48687.1"/>
    <property type="molecule type" value="Genomic_DNA"/>
</dbReference>
<dbReference type="SUPFAM" id="SSF57424">
    <property type="entry name" value="LDL receptor-like module"/>
    <property type="match status" value="1"/>
</dbReference>
<dbReference type="PROSITE" id="PS50948">
    <property type="entry name" value="PAN"/>
    <property type="match status" value="1"/>
</dbReference>
<feature type="domain" description="MANSC" evidence="13">
    <location>
        <begin position="89"/>
        <end position="165"/>
    </location>
</feature>
<dbReference type="Proteomes" id="UP000735302">
    <property type="component" value="Unassembled WGS sequence"/>
</dbReference>
<proteinExistence type="predicted"/>
<evidence type="ECO:0000256" key="9">
    <source>
        <dbReference type="SAM" id="MobiDB-lite"/>
    </source>
</evidence>
<dbReference type="PROSITE" id="PS01209">
    <property type="entry name" value="LDLRA_1"/>
    <property type="match status" value="1"/>
</dbReference>
<keyword evidence="5 10" id="KW-0472">Membrane</keyword>
<evidence type="ECO:0000256" key="6">
    <source>
        <dbReference type="ARBA" id="ARBA00023157"/>
    </source>
</evidence>
<evidence type="ECO:0000256" key="5">
    <source>
        <dbReference type="ARBA" id="ARBA00023136"/>
    </source>
</evidence>
<feature type="compositionally biased region" description="Polar residues" evidence="9">
    <location>
        <begin position="864"/>
        <end position="883"/>
    </location>
</feature>
<feature type="signal peptide" evidence="11">
    <location>
        <begin position="1"/>
        <end position="16"/>
    </location>
</feature>
<feature type="region of interest" description="Disordered" evidence="9">
    <location>
        <begin position="844"/>
        <end position="1005"/>
    </location>
</feature>
<comment type="caution">
    <text evidence="8">Lacks conserved residue(s) required for the propagation of feature annotation.</text>
</comment>
<feature type="compositionally biased region" description="Polar residues" evidence="9">
    <location>
        <begin position="56"/>
        <end position="72"/>
    </location>
</feature>
<dbReference type="AlphaFoldDB" id="A0AAV4DWK9"/>
<feature type="region of interest" description="Disordered" evidence="9">
    <location>
        <begin position="654"/>
        <end position="722"/>
    </location>
</feature>
<keyword evidence="6 8" id="KW-1015">Disulfide bond</keyword>
<evidence type="ECO:0000256" key="8">
    <source>
        <dbReference type="PROSITE-ProRule" id="PRU00124"/>
    </source>
</evidence>
<dbReference type="InterPro" id="IPR002172">
    <property type="entry name" value="LDrepeatLR_classA_rpt"/>
</dbReference>
<feature type="region of interest" description="Disordered" evidence="9">
    <location>
        <begin position="366"/>
        <end position="619"/>
    </location>
</feature>
<accession>A0AAV4DWK9</accession>
<feature type="compositionally biased region" description="Polar residues" evidence="9">
    <location>
        <begin position="679"/>
        <end position="722"/>
    </location>
</feature>
<feature type="transmembrane region" description="Helical" evidence="10">
    <location>
        <begin position="1029"/>
        <end position="1050"/>
    </location>
</feature>
<dbReference type="CDD" id="cd00112">
    <property type="entry name" value="LDLa"/>
    <property type="match status" value="1"/>
</dbReference>
<evidence type="ECO:0000256" key="7">
    <source>
        <dbReference type="ARBA" id="ARBA00023180"/>
    </source>
</evidence>
<name>A0AAV4DWK9_9GAST</name>
<feature type="compositionally biased region" description="Polar residues" evidence="9">
    <location>
        <begin position="416"/>
        <end position="485"/>
    </location>
</feature>
<keyword evidence="15" id="KW-1185">Reference proteome</keyword>
<feature type="compositionally biased region" description="Low complexity" evidence="9">
    <location>
        <begin position="397"/>
        <end position="409"/>
    </location>
</feature>
<feature type="compositionally biased region" description="Low complexity" evidence="9">
    <location>
        <begin position="658"/>
        <end position="667"/>
    </location>
</feature>
<dbReference type="GO" id="GO:0016020">
    <property type="term" value="C:membrane"/>
    <property type="evidence" value="ECO:0007669"/>
    <property type="project" value="UniProtKB-SubCell"/>
</dbReference>
<evidence type="ECO:0000259" key="13">
    <source>
        <dbReference type="PROSITE" id="PS50986"/>
    </source>
</evidence>
<sequence length="1077" mass="115642">MLLLFLFFLTSAPAAAKQEHLDHGSQLDLSDVILQLEKRLSKSKFDSHLFDKQKSSSDLPGSASENKPSSMTSHKDDVEKQREMCKQEESKGKIIRATDSLNAGAEFVDSIKDVESNSECQKHCCKNSSCDVAVYQDKEDRYCYLFHCEGKCLFKDHGGYSINTVTRTATSDTSMENNGGQGSETDLENLSVGRDRDSSRGTSKDKASSDSDISSENGQPSGTGNSQSEQVSEGKDSGADQGPPATLISQHSVSLSGYCTRDNQCEDTNAACSDNNCRCRPGFYNKEGICRTVCSPSSFECFELGTITRGPECVPKAQVCDSYMQCADGSDEFNCGTVNAASPQQGVWNGQYLDPYLQSPRANLQQHQQMLQQQRLQAQQQQPSNRPGITAPEGYSQQQPTGNLPQQQQVRPSGVMQPSASSLPHSMKNINTNSAPVGLANTVNSESQGHTPQRLQANADANQNPKFVKLTPTSSKSMQSNNAVSSPAIRKTPLPSGEAAHPLPVSSSDQGFNFQSKTGIKDQAQTSKEGTLSSVGSPVVGSKQSQDTFNTAVPSETVNKVNSVVGRPVLNNNYPPDSNGPMRGSEGNMIAPNVGNNQGQPHQQNALPQSQLHNRRPQQPDQLLTSVQQKNMDGTPAGQPVKSPSIMKQSRLGINEASSQSVVSSGSDKMKSKVASHIQHPQNQLEKQNSQLKSNPQSQGQRQHGGNYRPSSSASSNGQQWGDPSVYIPYNFGGSDLAGSQRQQQGLQPTLGAGGYFDSMSSRYYPGGYGQMSNAYGQDNIPYFSNTASADDFSQFGEPYLSPGKSLSNNGYLSGGYPDMGVYDGSPSASSSHFMQSANNGGYDFDGGYRSPQSYQDLDVYSPMSGQQSFKSGPSYKTKNTGYKAQLPDHKIYGTNNGLYEDARAGPTGQKPNSKGEKLKHPSKTEEANVEIRGPTTTNPKPVSQKGKSGGANPTSEDSKSKETPSKSQHVAGENSKSTHKPGSSSSPSSPPPNHKLDSGGSPKHLFVSSTRERVIIASPGGGNAKGPIVALSLGLALTLVLLVMVVCRLRGVKHRLRKGRPLSQNEADYLINGMYL</sequence>
<dbReference type="InterPro" id="IPR011106">
    <property type="entry name" value="MANSC_N"/>
</dbReference>
<dbReference type="InterPro" id="IPR013980">
    <property type="entry name" value="MANSC_dom"/>
</dbReference>
<dbReference type="PROSITE" id="PS50068">
    <property type="entry name" value="LDLRA_2"/>
    <property type="match status" value="1"/>
</dbReference>
<dbReference type="InterPro" id="IPR023415">
    <property type="entry name" value="LDLR_class-A_CS"/>
</dbReference>
<feature type="compositionally biased region" description="Basic and acidic residues" evidence="9">
    <location>
        <begin position="73"/>
        <end position="90"/>
    </location>
</feature>
<evidence type="ECO:0000259" key="12">
    <source>
        <dbReference type="PROSITE" id="PS50948"/>
    </source>
</evidence>
<dbReference type="Pfam" id="PF07502">
    <property type="entry name" value="MANEC"/>
    <property type="match status" value="1"/>
</dbReference>
<dbReference type="InterPro" id="IPR003609">
    <property type="entry name" value="Pan_app"/>
</dbReference>
<dbReference type="Gene3D" id="4.10.400.10">
    <property type="entry name" value="Low-density Lipoprotein Receptor"/>
    <property type="match status" value="1"/>
</dbReference>
<keyword evidence="4 10" id="KW-1133">Transmembrane helix</keyword>
<comment type="caution">
    <text evidence="14">The sequence shown here is derived from an EMBL/GenBank/DDBJ whole genome shotgun (WGS) entry which is preliminary data.</text>
</comment>
<evidence type="ECO:0000256" key="2">
    <source>
        <dbReference type="ARBA" id="ARBA00022692"/>
    </source>
</evidence>
<reference evidence="14 15" key="1">
    <citation type="journal article" date="2021" name="Elife">
        <title>Chloroplast acquisition without the gene transfer in kleptoplastic sea slugs, Plakobranchus ocellatus.</title>
        <authorList>
            <person name="Maeda T."/>
            <person name="Takahashi S."/>
            <person name="Yoshida T."/>
            <person name="Shimamura S."/>
            <person name="Takaki Y."/>
            <person name="Nagai Y."/>
            <person name="Toyoda A."/>
            <person name="Suzuki Y."/>
            <person name="Arimoto A."/>
            <person name="Ishii H."/>
            <person name="Satoh N."/>
            <person name="Nishiyama T."/>
            <person name="Hasebe M."/>
            <person name="Maruyama T."/>
            <person name="Minagawa J."/>
            <person name="Obokata J."/>
            <person name="Shigenobu S."/>
        </authorList>
    </citation>
    <scope>NUCLEOTIDE SEQUENCE [LARGE SCALE GENOMIC DNA]</scope>
</reference>
<evidence type="ECO:0000256" key="11">
    <source>
        <dbReference type="SAM" id="SignalP"/>
    </source>
</evidence>
<feature type="disulfide bond" evidence="8">
    <location>
        <begin position="320"/>
        <end position="335"/>
    </location>
</feature>
<gene>
    <name evidence="14" type="ORF">PoB_007519200</name>
</gene>
<feature type="compositionally biased region" description="Polar residues" evidence="9">
    <location>
        <begin position="594"/>
        <end position="619"/>
    </location>
</feature>
<dbReference type="PANTHER" id="PTHR46876:SF1">
    <property type="entry name" value="LOW-DENSITY LIPOPROTEIN RECEPTOR-RELATED PROTEIN 11"/>
    <property type="match status" value="1"/>
</dbReference>
<keyword evidence="14" id="KW-0675">Receptor</keyword>
<evidence type="ECO:0000313" key="14">
    <source>
        <dbReference type="EMBL" id="GFO48687.1"/>
    </source>
</evidence>
<feature type="region of interest" description="Disordered" evidence="9">
    <location>
        <begin position="51"/>
        <end position="90"/>
    </location>
</feature>
<evidence type="ECO:0000256" key="3">
    <source>
        <dbReference type="ARBA" id="ARBA00022729"/>
    </source>
</evidence>
<dbReference type="Pfam" id="PF01683">
    <property type="entry name" value="EB"/>
    <property type="match status" value="1"/>
</dbReference>
<feature type="compositionally biased region" description="Basic and acidic residues" evidence="9">
    <location>
        <begin position="914"/>
        <end position="927"/>
    </location>
</feature>
<evidence type="ECO:0000256" key="1">
    <source>
        <dbReference type="ARBA" id="ARBA00004479"/>
    </source>
</evidence>
<evidence type="ECO:0000256" key="10">
    <source>
        <dbReference type="SAM" id="Phobius"/>
    </source>
</evidence>
<feature type="compositionally biased region" description="Basic and acidic residues" evidence="9">
    <location>
        <begin position="193"/>
        <end position="209"/>
    </location>
</feature>
<feature type="compositionally biased region" description="Polar residues" evidence="9">
    <location>
        <begin position="216"/>
        <end position="231"/>
    </location>
</feature>
<dbReference type="SMART" id="SM00765">
    <property type="entry name" value="MANEC"/>
    <property type="match status" value="1"/>
</dbReference>
<feature type="region of interest" description="Disordered" evidence="9">
    <location>
        <begin position="171"/>
        <end position="247"/>
    </location>
</feature>